<comment type="similarity">
    <text evidence="1">Belongs to the peptidase A24 family.</text>
</comment>
<evidence type="ECO:0000313" key="5">
    <source>
        <dbReference type="Proteomes" id="UP001479520"/>
    </source>
</evidence>
<dbReference type="Pfam" id="PF01478">
    <property type="entry name" value="Peptidase_A24"/>
    <property type="match status" value="1"/>
</dbReference>
<proteinExistence type="inferred from homology"/>
<dbReference type="Proteomes" id="UP001479520">
    <property type="component" value="Chromosome"/>
</dbReference>
<dbReference type="PANTHER" id="PTHR30487">
    <property type="entry name" value="TYPE 4 PREPILIN-LIKE PROTEINS LEADER PEPTIDE-PROCESSING ENZYME"/>
    <property type="match status" value="1"/>
</dbReference>
<gene>
    <name evidence="4" type="ORF">AADV58_11255</name>
</gene>
<keyword evidence="4" id="KW-0378">Hydrolase</keyword>
<sequence>MLTFWAATLAASDVRRRKLPNVWLLAGLALGVVVLVGRGVLPFGHALLEGVLALALALACFVPFYLAGWMGAGDVKFLAVIGWLGGFEILASVFVIGSLIAGVAAVAIRGFPRAWRRLAGGDWLSDRLAMRVPYGACLALAFVAVVWLGHPEWLPAIKGRFA</sequence>
<accession>A0ABZ2XD17</accession>
<evidence type="ECO:0000259" key="3">
    <source>
        <dbReference type="Pfam" id="PF01478"/>
    </source>
</evidence>
<dbReference type="Gene3D" id="1.20.120.1220">
    <property type="match status" value="1"/>
</dbReference>
<keyword evidence="2" id="KW-1133">Transmembrane helix</keyword>
<dbReference type="EC" id="3.4.23.43" evidence="4"/>
<evidence type="ECO:0000256" key="2">
    <source>
        <dbReference type="SAM" id="Phobius"/>
    </source>
</evidence>
<dbReference type="PANTHER" id="PTHR30487:SF0">
    <property type="entry name" value="PREPILIN LEADER PEPTIDASE_N-METHYLTRANSFERASE-RELATED"/>
    <property type="match status" value="1"/>
</dbReference>
<feature type="transmembrane region" description="Helical" evidence="2">
    <location>
        <begin position="89"/>
        <end position="111"/>
    </location>
</feature>
<keyword evidence="5" id="KW-1185">Reference proteome</keyword>
<dbReference type="EMBL" id="CP151406">
    <property type="protein sequence ID" value="WZJ20531.1"/>
    <property type="molecule type" value="Genomic_DNA"/>
</dbReference>
<reference evidence="4 5" key="1">
    <citation type="submission" date="2024-04" db="EMBL/GenBank/DDBJ databases">
        <title>Dissimilatory iodate-reducing microorganisms contribute to the enrichment of iodine in groundwater.</title>
        <authorList>
            <person name="Jiang Z."/>
        </authorList>
    </citation>
    <scope>NUCLEOTIDE SEQUENCE [LARGE SCALE GENOMIC DNA]</scope>
    <source>
        <strain evidence="4 5">NCP973</strain>
    </source>
</reference>
<protein>
    <submittedName>
        <fullName evidence="4">Prepilin peptidase</fullName>
        <ecNumber evidence="4">3.4.23.43</ecNumber>
    </submittedName>
</protein>
<evidence type="ECO:0000313" key="4">
    <source>
        <dbReference type="EMBL" id="WZJ20531.1"/>
    </source>
</evidence>
<name>A0ABZ2XD17_9RHOO</name>
<keyword evidence="2" id="KW-0812">Transmembrane</keyword>
<feature type="domain" description="Prepilin type IV endopeptidase peptidase" evidence="3">
    <location>
        <begin position="2"/>
        <end position="105"/>
    </location>
</feature>
<keyword evidence="2" id="KW-0472">Membrane</keyword>
<feature type="transmembrane region" description="Helical" evidence="2">
    <location>
        <begin position="22"/>
        <end position="41"/>
    </location>
</feature>
<dbReference type="InterPro" id="IPR000045">
    <property type="entry name" value="Prepilin_IV_endopep_pep"/>
</dbReference>
<dbReference type="GO" id="GO:0004190">
    <property type="term" value="F:aspartic-type endopeptidase activity"/>
    <property type="evidence" value="ECO:0007669"/>
    <property type="project" value="UniProtKB-EC"/>
</dbReference>
<dbReference type="InterPro" id="IPR050882">
    <property type="entry name" value="Prepilin_peptidase/N-MTase"/>
</dbReference>
<dbReference type="RefSeq" id="WP_341743209.1">
    <property type="nucleotide sequence ID" value="NZ_CP151406.1"/>
</dbReference>
<feature type="transmembrane region" description="Helical" evidence="2">
    <location>
        <begin position="132"/>
        <end position="150"/>
    </location>
</feature>
<feature type="transmembrane region" description="Helical" evidence="2">
    <location>
        <begin position="48"/>
        <end position="69"/>
    </location>
</feature>
<evidence type="ECO:0000256" key="1">
    <source>
        <dbReference type="ARBA" id="ARBA00005801"/>
    </source>
</evidence>
<organism evidence="4 5">
    <name type="scientific">Azonexus hydrophilus</name>
    <dbReference type="NCBI Taxonomy" id="418702"/>
    <lineage>
        <taxon>Bacteria</taxon>
        <taxon>Pseudomonadati</taxon>
        <taxon>Pseudomonadota</taxon>
        <taxon>Betaproteobacteria</taxon>
        <taxon>Rhodocyclales</taxon>
        <taxon>Azonexaceae</taxon>
        <taxon>Azonexus</taxon>
    </lineage>
</organism>